<keyword evidence="2" id="KW-0201">Cytochrome c-type biogenesis</keyword>
<keyword evidence="7" id="KW-1185">Reference proteome</keyword>
<sequence length="185" mass="20647">MDVWRSGAGVKNVGHVLLWLAVVLLCACSSEPEQSQKDATAQPALAPDFELSSLQGKTVRLSELRGKVVVLNFWATWCPPCREEVPSMQQLHGMMSGTEFVMLAVNIEQDGRKTVPVFLQKNPVDFTILFDESGQVRKSYGVAKYPETFIIDPQGRIVEKVIGGINWSQPRVVEFMRRLLPESAD</sequence>
<evidence type="ECO:0000256" key="3">
    <source>
        <dbReference type="ARBA" id="ARBA00023157"/>
    </source>
</evidence>
<feature type="domain" description="Thioredoxin" evidence="5">
    <location>
        <begin position="40"/>
        <end position="181"/>
    </location>
</feature>
<comment type="caution">
    <text evidence="6">The sequence shown here is derived from an EMBL/GenBank/DDBJ whole genome shotgun (WGS) entry which is preliminary data.</text>
</comment>
<proteinExistence type="predicted"/>
<dbReference type="Proteomes" id="UP000005695">
    <property type="component" value="Unassembled WGS sequence"/>
</dbReference>
<dbReference type="PANTHER" id="PTHR42852:SF6">
    <property type="entry name" value="THIOL:DISULFIDE INTERCHANGE PROTEIN DSBE"/>
    <property type="match status" value="1"/>
</dbReference>
<dbReference type="OrthoDB" id="9813820at2"/>
<evidence type="ECO:0000259" key="5">
    <source>
        <dbReference type="PROSITE" id="PS51352"/>
    </source>
</evidence>
<dbReference type="PROSITE" id="PS51352">
    <property type="entry name" value="THIOREDOXIN_2"/>
    <property type="match status" value="1"/>
</dbReference>
<dbReference type="InterPro" id="IPR000866">
    <property type="entry name" value="AhpC/TSA"/>
</dbReference>
<dbReference type="AlphaFoldDB" id="Q1K300"/>
<dbReference type="InterPro" id="IPR013766">
    <property type="entry name" value="Thioredoxin_domain"/>
</dbReference>
<reference evidence="6" key="2">
    <citation type="submission" date="2006-05" db="EMBL/GenBank/DDBJ databases">
        <title>Sequencing of the draft genome and assembly of Desulfuromonas acetoxidans DSM 684.</title>
        <authorList>
            <consortium name="US DOE Joint Genome Institute (JGI-PGF)"/>
            <person name="Copeland A."/>
            <person name="Lucas S."/>
            <person name="Lapidus A."/>
            <person name="Barry K."/>
            <person name="Detter J.C."/>
            <person name="Glavina del Rio T."/>
            <person name="Hammon N."/>
            <person name="Israni S."/>
            <person name="Dalin E."/>
            <person name="Tice H."/>
            <person name="Bruce D."/>
            <person name="Pitluck S."/>
            <person name="Richardson P."/>
        </authorList>
    </citation>
    <scope>NUCLEOTIDE SEQUENCE [LARGE SCALE GENOMIC DNA]</scope>
    <source>
        <strain evidence="6">DSM 684</strain>
    </source>
</reference>
<dbReference type="Pfam" id="PF00578">
    <property type="entry name" value="AhpC-TSA"/>
    <property type="match status" value="1"/>
</dbReference>
<dbReference type="InterPro" id="IPR050553">
    <property type="entry name" value="Thioredoxin_ResA/DsbE_sf"/>
</dbReference>
<dbReference type="PROSITE" id="PS00194">
    <property type="entry name" value="THIOREDOXIN_1"/>
    <property type="match status" value="1"/>
</dbReference>
<dbReference type="GO" id="GO:0016491">
    <property type="term" value="F:oxidoreductase activity"/>
    <property type="evidence" value="ECO:0007669"/>
    <property type="project" value="InterPro"/>
</dbReference>
<organism evidence="6 7">
    <name type="scientific">Desulfuromonas acetoxidans (strain DSM 684 / 11070)</name>
    <dbReference type="NCBI Taxonomy" id="281689"/>
    <lineage>
        <taxon>Bacteria</taxon>
        <taxon>Pseudomonadati</taxon>
        <taxon>Thermodesulfobacteriota</taxon>
        <taxon>Desulfuromonadia</taxon>
        <taxon>Desulfuromonadales</taxon>
        <taxon>Desulfuromonadaceae</taxon>
        <taxon>Desulfuromonas</taxon>
    </lineage>
</organism>
<evidence type="ECO:0000256" key="2">
    <source>
        <dbReference type="ARBA" id="ARBA00022748"/>
    </source>
</evidence>
<dbReference type="GO" id="GO:0030313">
    <property type="term" value="C:cell envelope"/>
    <property type="evidence" value="ECO:0007669"/>
    <property type="project" value="UniProtKB-SubCell"/>
</dbReference>
<dbReference type="CDD" id="cd02966">
    <property type="entry name" value="TlpA_like_family"/>
    <property type="match status" value="1"/>
</dbReference>
<protein>
    <submittedName>
        <fullName evidence="6">Thioredoxin-like</fullName>
    </submittedName>
</protein>
<dbReference type="Gene3D" id="3.40.30.10">
    <property type="entry name" value="Glutaredoxin"/>
    <property type="match status" value="1"/>
</dbReference>
<keyword evidence="4" id="KW-0676">Redox-active center</keyword>
<dbReference type="PANTHER" id="PTHR42852">
    <property type="entry name" value="THIOL:DISULFIDE INTERCHANGE PROTEIN DSBE"/>
    <property type="match status" value="1"/>
</dbReference>
<accession>Q1K300</accession>
<name>Q1K300_DESA6</name>
<dbReference type="EMBL" id="AAEW02000003">
    <property type="protein sequence ID" value="EAT16731.1"/>
    <property type="molecule type" value="Genomic_DNA"/>
</dbReference>
<dbReference type="InterPro" id="IPR036249">
    <property type="entry name" value="Thioredoxin-like_sf"/>
</dbReference>
<reference evidence="6" key="1">
    <citation type="submission" date="2006-05" db="EMBL/GenBank/DDBJ databases">
        <title>Annotation of the draft genome assembly of Desulfuromonas acetoxidans DSM 684.</title>
        <authorList>
            <consortium name="US DOE Joint Genome Institute (JGI-ORNL)"/>
            <person name="Larimer F."/>
            <person name="Land M."/>
            <person name="Hauser L."/>
        </authorList>
    </citation>
    <scope>NUCLEOTIDE SEQUENCE [LARGE SCALE GENOMIC DNA]</scope>
    <source>
        <strain evidence="6">DSM 684</strain>
    </source>
</reference>
<dbReference type="InterPro" id="IPR017937">
    <property type="entry name" value="Thioredoxin_CS"/>
</dbReference>
<dbReference type="RefSeq" id="WP_005998142.1">
    <property type="nucleotide sequence ID" value="NZ_AAEW02000003.1"/>
</dbReference>
<evidence type="ECO:0000256" key="4">
    <source>
        <dbReference type="ARBA" id="ARBA00023284"/>
    </source>
</evidence>
<dbReference type="SUPFAM" id="SSF52833">
    <property type="entry name" value="Thioredoxin-like"/>
    <property type="match status" value="1"/>
</dbReference>
<evidence type="ECO:0000313" key="7">
    <source>
        <dbReference type="Proteomes" id="UP000005695"/>
    </source>
</evidence>
<evidence type="ECO:0000256" key="1">
    <source>
        <dbReference type="ARBA" id="ARBA00004196"/>
    </source>
</evidence>
<evidence type="ECO:0000313" key="6">
    <source>
        <dbReference type="EMBL" id="EAT16731.1"/>
    </source>
</evidence>
<dbReference type="PROSITE" id="PS51257">
    <property type="entry name" value="PROKAR_LIPOPROTEIN"/>
    <property type="match status" value="1"/>
</dbReference>
<gene>
    <name evidence="6" type="ORF">Dace_1983</name>
</gene>
<dbReference type="GO" id="GO:0017004">
    <property type="term" value="P:cytochrome complex assembly"/>
    <property type="evidence" value="ECO:0007669"/>
    <property type="project" value="UniProtKB-KW"/>
</dbReference>
<comment type="subcellular location">
    <subcellularLocation>
        <location evidence="1">Cell envelope</location>
    </subcellularLocation>
</comment>
<keyword evidence="3" id="KW-1015">Disulfide bond</keyword>
<dbReference type="GO" id="GO:0016209">
    <property type="term" value="F:antioxidant activity"/>
    <property type="evidence" value="ECO:0007669"/>
    <property type="project" value="InterPro"/>
</dbReference>